<name>A0ABW0XTM9_9ACTN</name>
<reference evidence="2" key="1">
    <citation type="journal article" date="2019" name="Int. J. Syst. Evol. Microbiol.">
        <title>The Global Catalogue of Microorganisms (GCM) 10K type strain sequencing project: providing services to taxonomists for standard genome sequencing and annotation.</title>
        <authorList>
            <consortium name="The Broad Institute Genomics Platform"/>
            <consortium name="The Broad Institute Genome Sequencing Center for Infectious Disease"/>
            <person name="Wu L."/>
            <person name="Ma J."/>
        </authorList>
    </citation>
    <scope>NUCLEOTIDE SEQUENCE [LARGE SCALE GENOMIC DNA]</scope>
    <source>
        <strain evidence="2">JCM 13852</strain>
    </source>
</reference>
<protein>
    <submittedName>
        <fullName evidence="1">Uncharacterized protein</fullName>
    </submittedName>
</protein>
<sequence>MRTDLPLDALKTALWRQKIKEGAGLIHPGRAGRFPVGRVVQR</sequence>
<accession>A0ABW0XTM9</accession>
<keyword evidence="2" id="KW-1185">Reference proteome</keyword>
<dbReference type="EMBL" id="JBHSPC010000093">
    <property type="protein sequence ID" value="MFC5673701.1"/>
    <property type="molecule type" value="Genomic_DNA"/>
</dbReference>
<organism evidence="1 2">
    <name type="scientific">Streptomyces incanus</name>
    <dbReference type="NCBI Taxonomy" id="887453"/>
    <lineage>
        <taxon>Bacteria</taxon>
        <taxon>Bacillati</taxon>
        <taxon>Actinomycetota</taxon>
        <taxon>Actinomycetes</taxon>
        <taxon>Kitasatosporales</taxon>
        <taxon>Streptomycetaceae</taxon>
        <taxon>Streptomyces</taxon>
    </lineage>
</organism>
<evidence type="ECO:0000313" key="1">
    <source>
        <dbReference type="EMBL" id="MFC5673701.1"/>
    </source>
</evidence>
<gene>
    <name evidence="1" type="ORF">ACFP2V_27510</name>
</gene>
<evidence type="ECO:0000313" key="2">
    <source>
        <dbReference type="Proteomes" id="UP001596183"/>
    </source>
</evidence>
<proteinExistence type="predicted"/>
<dbReference type="Proteomes" id="UP001596183">
    <property type="component" value="Unassembled WGS sequence"/>
</dbReference>
<dbReference type="RefSeq" id="WP_381217899.1">
    <property type="nucleotide sequence ID" value="NZ_JBHSPC010000093.1"/>
</dbReference>
<comment type="caution">
    <text evidence="1">The sequence shown here is derived from an EMBL/GenBank/DDBJ whole genome shotgun (WGS) entry which is preliminary data.</text>
</comment>